<evidence type="ECO:0000256" key="6">
    <source>
        <dbReference type="ARBA" id="ARBA00022989"/>
    </source>
</evidence>
<feature type="transmembrane region" description="Helical" evidence="8">
    <location>
        <begin position="333"/>
        <end position="359"/>
    </location>
</feature>
<proteinExistence type="inferred from homology"/>
<sequence length="584" mass="63815">MAEISMTQSSERNRERRPRRRSELGLAAWIIIIAGTALAIYLIAVPLLMLLFTAFRGPSDFLPFEPGAGWTLGNLIDVYTSSVLYTRIIPDTLIFAGGSVTLSFTVGFTLAWLIERTDLPARDTWFTLILFPMLVPSIVLAIAWIFLMGPQAGWLNVALEQVFGVKGVVNVFSMGGLILCQSLATIPFTYLLLSSALRTMNPSLEEASGASGASSLTTFRKVTVPVLLPGLLAPLILVTLVTLEQYELPSVIGVPAQINVFSYRILYELNPADGLPNYGGAAAVALPFLLMGILLLALYNLAVRRADKFVTVTGKAYRQRRLELGRWKVPSMLFLSAYVLLAGILPALVLVWTAFFGFAPPSLASLSSFSAEPFQRLFASREFWLAIRNTFFVAAASAAIITMLGGLVAWVVMRLKFPGRTLLDFFSFMSIGIPSVIAGLAIMLLYLTLPVGIYGTVWILVIAYSYRLAISTRLAKAGLLQMHKELEEASSASGATWISTQWRVVLPLMRPALFSSFVLLFIVGVREFTLPLILHSPDNVVLSVLLWRLYQNGDTIGAAALGSLIVLLVIPIVILARRALSRSS</sequence>
<comment type="caution">
    <text evidence="10">The sequence shown here is derived from an EMBL/GenBank/DDBJ whole genome shotgun (WGS) entry which is preliminary data.</text>
</comment>
<keyword evidence="11" id="KW-1185">Reference proteome</keyword>
<gene>
    <name evidence="10" type="ORF">RB2654_22053</name>
</gene>
<dbReference type="SUPFAM" id="SSF161098">
    <property type="entry name" value="MetI-like"/>
    <property type="match status" value="2"/>
</dbReference>
<feature type="transmembrane region" description="Helical" evidence="8">
    <location>
        <begin position="555"/>
        <end position="576"/>
    </location>
</feature>
<dbReference type="InterPro" id="IPR035906">
    <property type="entry name" value="MetI-like_sf"/>
</dbReference>
<feature type="domain" description="ABC transmembrane type-1" evidence="9">
    <location>
        <begin position="89"/>
        <end position="299"/>
    </location>
</feature>
<keyword evidence="3" id="KW-1003">Cell membrane</keyword>
<dbReference type="PROSITE" id="PS50928">
    <property type="entry name" value="ABC_TM1"/>
    <property type="match status" value="2"/>
</dbReference>
<evidence type="ECO:0000256" key="8">
    <source>
        <dbReference type="RuleBase" id="RU363032"/>
    </source>
</evidence>
<evidence type="ECO:0000256" key="4">
    <source>
        <dbReference type="ARBA" id="ARBA00022519"/>
    </source>
</evidence>
<feature type="domain" description="ABC transmembrane type-1" evidence="9">
    <location>
        <begin position="387"/>
        <end position="576"/>
    </location>
</feature>
<dbReference type="Proteomes" id="UP000002931">
    <property type="component" value="Unassembled WGS sequence"/>
</dbReference>
<feature type="transmembrane region" description="Helical" evidence="8">
    <location>
        <begin position="512"/>
        <end position="535"/>
    </location>
</feature>
<evidence type="ECO:0000256" key="2">
    <source>
        <dbReference type="ARBA" id="ARBA00022448"/>
    </source>
</evidence>
<feature type="transmembrane region" description="Helical" evidence="8">
    <location>
        <begin position="26"/>
        <end position="55"/>
    </location>
</feature>
<feature type="transmembrane region" description="Helical" evidence="8">
    <location>
        <begin position="391"/>
        <end position="413"/>
    </location>
</feature>
<dbReference type="GO" id="GO:0055085">
    <property type="term" value="P:transmembrane transport"/>
    <property type="evidence" value="ECO:0007669"/>
    <property type="project" value="InterPro"/>
</dbReference>
<dbReference type="GO" id="GO:0005886">
    <property type="term" value="C:plasma membrane"/>
    <property type="evidence" value="ECO:0007669"/>
    <property type="project" value="UniProtKB-SubCell"/>
</dbReference>
<evidence type="ECO:0000313" key="11">
    <source>
        <dbReference type="Proteomes" id="UP000002931"/>
    </source>
</evidence>
<feature type="transmembrane region" description="Helical" evidence="8">
    <location>
        <begin position="425"/>
        <end position="447"/>
    </location>
</feature>
<evidence type="ECO:0000313" key="10">
    <source>
        <dbReference type="EMBL" id="EAQ10897.1"/>
    </source>
</evidence>
<dbReference type="AlphaFoldDB" id="A3VLK9"/>
<evidence type="ECO:0000256" key="7">
    <source>
        <dbReference type="ARBA" id="ARBA00023136"/>
    </source>
</evidence>
<dbReference type="eggNOG" id="COG1178">
    <property type="taxonomic scope" value="Bacteria"/>
</dbReference>
<comment type="subcellular location">
    <subcellularLocation>
        <location evidence="1">Cell inner membrane</location>
        <topology evidence="1">Multi-pass membrane protein</topology>
    </subcellularLocation>
    <subcellularLocation>
        <location evidence="8">Cell membrane</location>
        <topology evidence="8">Multi-pass membrane protein</topology>
    </subcellularLocation>
</comment>
<keyword evidence="2 8" id="KW-0813">Transport</keyword>
<feature type="transmembrane region" description="Helical" evidence="8">
    <location>
        <begin position="278"/>
        <end position="299"/>
    </location>
</feature>
<dbReference type="Pfam" id="PF00528">
    <property type="entry name" value="BPD_transp_1"/>
    <property type="match status" value="2"/>
</dbReference>
<dbReference type="PANTHER" id="PTHR43357">
    <property type="entry name" value="INNER MEMBRANE ABC TRANSPORTER PERMEASE PROTEIN YDCV"/>
    <property type="match status" value="1"/>
</dbReference>
<keyword evidence="6 8" id="KW-1133">Transmembrane helix</keyword>
<evidence type="ECO:0000259" key="9">
    <source>
        <dbReference type="PROSITE" id="PS50928"/>
    </source>
</evidence>
<comment type="similarity">
    <text evidence="8">Belongs to the binding-protein-dependent transport system permease family.</text>
</comment>
<dbReference type="PANTHER" id="PTHR43357:SF4">
    <property type="entry name" value="INNER MEMBRANE ABC TRANSPORTER PERMEASE PROTEIN YDCV"/>
    <property type="match status" value="1"/>
</dbReference>
<reference evidence="10 11" key="1">
    <citation type="journal article" date="2010" name="J. Bacteriol.">
        <title>Genome sequences of Pelagibaca bermudensis HTCC2601T and Maritimibacter alkaliphilus HTCC2654T, the type strains of two marine Roseobacter genera.</title>
        <authorList>
            <person name="Thrash J.C."/>
            <person name="Cho J.C."/>
            <person name="Ferriera S."/>
            <person name="Johnson J."/>
            <person name="Vergin K.L."/>
            <person name="Giovannoni S.J."/>
        </authorList>
    </citation>
    <scope>NUCLEOTIDE SEQUENCE [LARGE SCALE GENOMIC DNA]</scope>
    <source>
        <strain evidence="10 11">HTCC2654</strain>
    </source>
</reference>
<protein>
    <submittedName>
        <fullName evidence="10">Putative iron(III)-transport system permease</fullName>
    </submittedName>
</protein>
<keyword evidence="5 8" id="KW-0812">Transmembrane</keyword>
<dbReference type="CDD" id="cd06261">
    <property type="entry name" value="TM_PBP2"/>
    <property type="match status" value="2"/>
</dbReference>
<feature type="transmembrane region" description="Helical" evidence="8">
    <location>
        <begin position="93"/>
        <end position="113"/>
    </location>
</feature>
<accession>A3VLK9</accession>
<dbReference type="STRING" id="314271.RB2654_22053"/>
<dbReference type="InterPro" id="IPR000515">
    <property type="entry name" value="MetI-like"/>
</dbReference>
<evidence type="ECO:0000256" key="5">
    <source>
        <dbReference type="ARBA" id="ARBA00022692"/>
    </source>
</evidence>
<feature type="transmembrane region" description="Helical" evidence="8">
    <location>
        <begin position="453"/>
        <end position="470"/>
    </location>
</feature>
<name>A3VLK9_9RHOB</name>
<feature type="transmembrane region" description="Helical" evidence="8">
    <location>
        <begin position="167"/>
        <end position="193"/>
    </location>
</feature>
<dbReference type="HOGENOM" id="CLU_021838_2_1_5"/>
<evidence type="ECO:0000256" key="3">
    <source>
        <dbReference type="ARBA" id="ARBA00022475"/>
    </source>
</evidence>
<evidence type="ECO:0000256" key="1">
    <source>
        <dbReference type="ARBA" id="ARBA00004429"/>
    </source>
</evidence>
<organism evidence="10 11">
    <name type="scientific">Maritimibacter alkaliphilus HTCC2654</name>
    <dbReference type="NCBI Taxonomy" id="314271"/>
    <lineage>
        <taxon>Bacteria</taxon>
        <taxon>Pseudomonadati</taxon>
        <taxon>Pseudomonadota</taxon>
        <taxon>Alphaproteobacteria</taxon>
        <taxon>Rhodobacterales</taxon>
        <taxon>Roseobacteraceae</taxon>
        <taxon>Maritimibacter</taxon>
    </lineage>
</organism>
<keyword evidence="7 8" id="KW-0472">Membrane</keyword>
<feature type="transmembrane region" description="Helical" evidence="8">
    <location>
        <begin position="222"/>
        <end position="243"/>
    </location>
</feature>
<feature type="transmembrane region" description="Helical" evidence="8">
    <location>
        <begin position="125"/>
        <end position="147"/>
    </location>
</feature>
<keyword evidence="4" id="KW-0997">Cell inner membrane</keyword>
<dbReference type="EMBL" id="AAMT01000023">
    <property type="protein sequence ID" value="EAQ10897.1"/>
    <property type="molecule type" value="Genomic_DNA"/>
</dbReference>
<dbReference type="Gene3D" id="1.10.3720.10">
    <property type="entry name" value="MetI-like"/>
    <property type="match status" value="2"/>
</dbReference>